<organism evidence="2 3">
    <name type="scientific">Paraglomus brasilianum</name>
    <dbReference type="NCBI Taxonomy" id="144538"/>
    <lineage>
        <taxon>Eukaryota</taxon>
        <taxon>Fungi</taxon>
        <taxon>Fungi incertae sedis</taxon>
        <taxon>Mucoromycota</taxon>
        <taxon>Glomeromycotina</taxon>
        <taxon>Glomeromycetes</taxon>
        <taxon>Paraglomerales</taxon>
        <taxon>Paraglomeraceae</taxon>
        <taxon>Paraglomus</taxon>
    </lineage>
</organism>
<dbReference type="AlphaFoldDB" id="A0A9N9C975"/>
<dbReference type="OrthoDB" id="2153288at2759"/>
<dbReference type="Proteomes" id="UP000789739">
    <property type="component" value="Unassembled WGS sequence"/>
</dbReference>
<feature type="non-terminal residue" evidence="2">
    <location>
        <position position="1"/>
    </location>
</feature>
<gene>
    <name evidence="2" type="ORF">PBRASI_LOCUS7168</name>
</gene>
<protein>
    <submittedName>
        <fullName evidence="2">4834_t:CDS:1</fullName>
    </submittedName>
</protein>
<comment type="caution">
    <text evidence="2">The sequence shown here is derived from an EMBL/GenBank/DDBJ whole genome shotgun (WGS) entry which is preliminary data.</text>
</comment>
<evidence type="ECO:0000313" key="3">
    <source>
        <dbReference type="Proteomes" id="UP000789739"/>
    </source>
</evidence>
<dbReference type="EMBL" id="CAJVPI010001057">
    <property type="protein sequence ID" value="CAG8591896.1"/>
    <property type="molecule type" value="Genomic_DNA"/>
</dbReference>
<feature type="compositionally biased region" description="Polar residues" evidence="1">
    <location>
        <begin position="486"/>
        <end position="495"/>
    </location>
</feature>
<feature type="region of interest" description="Disordered" evidence="1">
    <location>
        <begin position="485"/>
        <end position="511"/>
    </location>
</feature>
<name>A0A9N9C975_9GLOM</name>
<evidence type="ECO:0000313" key="2">
    <source>
        <dbReference type="EMBL" id="CAG8591896.1"/>
    </source>
</evidence>
<sequence length="564" mass="63861">FSLYGKAVTLVYIIHLCPGARSQLSETATLAFEVTTQSTLDMIQWRPLIMLAAGIAFMLITALSQDPQNKSPKMIKCTQEIIFTNSAPDGIFLVVLDDWVYLTAIWKEHEEAGTGEIKGLIKQYRRPLQSVISLRHPSANASKSWQLIYVHQLKGPIAHLSKYCYANVTIHSAAANVAEYDSIAMLYYTQEDEELRYTVRLYRIGIFREADQATVGGCKSHTNSPCQSTPSFRFQDITLPGTMPIKAFYVDNSMILYSRQVILHFDKYKFRMIKMPKDILNDDENRVVMIESSEPGVLQRLSQMDLMNKTTTTLRTLHISTPGAIRVLYAEATGNERAWSYSVVTYDNASFTGNKWRRKLIIYVSDHYSSSNTWEDHQRSEEIDDMDIHTQVTHLERPMLQPIVATAQNATTIAIPLSDSLKSYDFILHLKPEQYKVREIRISLHGDRNPFFIGAEINAAANQMALVTKDNYILIFKRGIAEVGSGSPQNRQPVNPSKVESEEHVKNASDGGEAWHKRMTLKVTFPSYEEFDNLYGGDVIAVKLFNNSSYADVEEGTTGNFLCK</sequence>
<evidence type="ECO:0000256" key="1">
    <source>
        <dbReference type="SAM" id="MobiDB-lite"/>
    </source>
</evidence>
<reference evidence="2" key="1">
    <citation type="submission" date="2021-06" db="EMBL/GenBank/DDBJ databases">
        <authorList>
            <person name="Kallberg Y."/>
            <person name="Tangrot J."/>
            <person name="Rosling A."/>
        </authorList>
    </citation>
    <scope>NUCLEOTIDE SEQUENCE</scope>
    <source>
        <strain evidence="2">BR232B</strain>
    </source>
</reference>
<accession>A0A9N9C975</accession>
<keyword evidence="3" id="KW-1185">Reference proteome</keyword>
<proteinExistence type="predicted"/>